<feature type="transmembrane region" description="Helical" evidence="7">
    <location>
        <begin position="491"/>
        <end position="512"/>
    </location>
</feature>
<dbReference type="PANTHER" id="PTHR23504:SF15">
    <property type="entry name" value="MAJOR FACILITATOR SUPERFAMILY (MFS) PROFILE DOMAIN-CONTAINING PROTEIN"/>
    <property type="match status" value="1"/>
</dbReference>
<dbReference type="EMBL" id="JAABOA010001211">
    <property type="protein sequence ID" value="KAF9582045.1"/>
    <property type="molecule type" value="Genomic_DNA"/>
</dbReference>
<evidence type="ECO:0000256" key="5">
    <source>
        <dbReference type="ARBA" id="ARBA00023136"/>
    </source>
</evidence>
<keyword evidence="2" id="KW-0813">Transport</keyword>
<comment type="subcellular location">
    <subcellularLocation>
        <location evidence="1">Membrane</location>
        <topology evidence="1">Multi-pass membrane protein</topology>
    </subcellularLocation>
</comment>
<name>A0A9P6FUF9_9FUNG</name>
<dbReference type="AlphaFoldDB" id="A0A9P6FUF9"/>
<evidence type="ECO:0000313" key="8">
    <source>
        <dbReference type="EMBL" id="KAF9582045.1"/>
    </source>
</evidence>
<sequence>MCLIGEALAQNKIRNAYPHRTSSATPLLKRLELCSFYTLDKYGRKVVMLFGLFMTSVCTLVIGVSTSYHDAMLGFIVQGACSGLVPVSKCAIGEIAARQQHIHDLEQQLLRIRRRLPQRQNSPRDGKLIQRDYHRGPGGDVDSPQYVCDPPGQETFCSDRVNKDRNCDMDNSVGGAESLVQKTMTKEDFAAKGYSGLVIALAIGAAFGPLIGGNLARRPVVGFEAFPFFAPCALVAAVGFGFVGIGILTMTETHPKWATLFDQESVLSCKLRAAEEDEKRFQGQDSAQHRLAREVYICNEPGQSQGREFVPEESEASSSGSQQPHPIYHQQCLQYYLPYQAEATGFQEQEARRHQEQQDGVVGRTHTSLYPPTALTTTILYPSAPISVSPPSASHLEESNNVPNPRKQALSPASELYLILTIYSLLVLTSILGSEFVMLYTQSPSQRGGLEFSAKALGEVLTIRGILKLVFTVVGYPWVVKRLGLLKCLRLGIVVIGLVSAMGLGWFVPWSVNYGNITEYSSASVTSGNGVSTSAAERIPVGMGAVLSCLGLISVGDVLGYVSVLVL</sequence>
<dbReference type="Proteomes" id="UP000780801">
    <property type="component" value="Unassembled WGS sequence"/>
</dbReference>
<evidence type="ECO:0000256" key="2">
    <source>
        <dbReference type="ARBA" id="ARBA00022448"/>
    </source>
</evidence>
<comment type="caution">
    <text evidence="8">The sequence shown here is derived from an EMBL/GenBank/DDBJ whole genome shotgun (WGS) entry which is preliminary data.</text>
</comment>
<evidence type="ECO:0000256" key="1">
    <source>
        <dbReference type="ARBA" id="ARBA00004141"/>
    </source>
</evidence>
<evidence type="ECO:0008006" key="10">
    <source>
        <dbReference type="Google" id="ProtNLM"/>
    </source>
</evidence>
<evidence type="ECO:0000313" key="9">
    <source>
        <dbReference type="Proteomes" id="UP000780801"/>
    </source>
</evidence>
<organism evidence="8 9">
    <name type="scientific">Lunasporangiospora selenospora</name>
    <dbReference type="NCBI Taxonomy" id="979761"/>
    <lineage>
        <taxon>Eukaryota</taxon>
        <taxon>Fungi</taxon>
        <taxon>Fungi incertae sedis</taxon>
        <taxon>Mucoromycota</taxon>
        <taxon>Mortierellomycotina</taxon>
        <taxon>Mortierellomycetes</taxon>
        <taxon>Mortierellales</taxon>
        <taxon>Mortierellaceae</taxon>
        <taxon>Lunasporangiospora</taxon>
    </lineage>
</organism>
<feature type="region of interest" description="Disordered" evidence="6">
    <location>
        <begin position="303"/>
        <end position="324"/>
    </location>
</feature>
<dbReference type="InterPro" id="IPR036259">
    <property type="entry name" value="MFS_trans_sf"/>
</dbReference>
<accession>A0A9P6FUF9</accession>
<keyword evidence="9" id="KW-1185">Reference proteome</keyword>
<feature type="transmembrane region" description="Helical" evidence="7">
    <location>
        <begin position="46"/>
        <end position="65"/>
    </location>
</feature>
<feature type="transmembrane region" description="Helical" evidence="7">
    <location>
        <begin position="416"/>
        <end position="441"/>
    </location>
</feature>
<dbReference type="OrthoDB" id="419616at2759"/>
<keyword evidence="3 7" id="KW-0812">Transmembrane</keyword>
<evidence type="ECO:0000256" key="4">
    <source>
        <dbReference type="ARBA" id="ARBA00022989"/>
    </source>
</evidence>
<dbReference type="SUPFAM" id="SSF103473">
    <property type="entry name" value="MFS general substrate transporter"/>
    <property type="match status" value="2"/>
</dbReference>
<feature type="transmembrane region" description="Helical" evidence="7">
    <location>
        <begin position="461"/>
        <end position="479"/>
    </location>
</feature>
<evidence type="ECO:0000256" key="6">
    <source>
        <dbReference type="SAM" id="MobiDB-lite"/>
    </source>
</evidence>
<keyword evidence="4 7" id="KW-1133">Transmembrane helix</keyword>
<proteinExistence type="predicted"/>
<feature type="non-terminal residue" evidence="8">
    <location>
        <position position="567"/>
    </location>
</feature>
<gene>
    <name evidence="8" type="ORF">BGW38_000736</name>
</gene>
<reference evidence="8" key="1">
    <citation type="journal article" date="2020" name="Fungal Divers.">
        <title>Resolving the Mortierellaceae phylogeny through synthesis of multi-gene phylogenetics and phylogenomics.</title>
        <authorList>
            <person name="Vandepol N."/>
            <person name="Liber J."/>
            <person name="Desiro A."/>
            <person name="Na H."/>
            <person name="Kennedy M."/>
            <person name="Barry K."/>
            <person name="Grigoriev I.V."/>
            <person name="Miller A.N."/>
            <person name="O'Donnell K."/>
            <person name="Stajich J.E."/>
            <person name="Bonito G."/>
        </authorList>
    </citation>
    <scope>NUCLEOTIDE SEQUENCE</scope>
    <source>
        <strain evidence="8">KOD1015</strain>
    </source>
</reference>
<dbReference type="GO" id="GO:0016020">
    <property type="term" value="C:membrane"/>
    <property type="evidence" value="ECO:0007669"/>
    <property type="project" value="UniProtKB-SubCell"/>
</dbReference>
<feature type="compositionally biased region" description="Basic and acidic residues" evidence="6">
    <location>
        <begin position="122"/>
        <end position="134"/>
    </location>
</feature>
<evidence type="ECO:0000256" key="3">
    <source>
        <dbReference type="ARBA" id="ARBA00022692"/>
    </source>
</evidence>
<feature type="transmembrane region" description="Helical" evidence="7">
    <location>
        <begin position="194"/>
        <end position="216"/>
    </location>
</feature>
<evidence type="ECO:0000256" key="7">
    <source>
        <dbReference type="SAM" id="Phobius"/>
    </source>
</evidence>
<dbReference type="Gene3D" id="1.20.1250.20">
    <property type="entry name" value="MFS general substrate transporter like domains"/>
    <property type="match status" value="1"/>
</dbReference>
<keyword evidence="5 7" id="KW-0472">Membrane</keyword>
<dbReference type="PANTHER" id="PTHR23504">
    <property type="entry name" value="MAJOR FACILITATOR SUPERFAMILY DOMAIN-CONTAINING PROTEIN 10"/>
    <property type="match status" value="1"/>
</dbReference>
<feature type="transmembrane region" description="Helical" evidence="7">
    <location>
        <begin position="541"/>
        <end position="566"/>
    </location>
</feature>
<feature type="region of interest" description="Disordered" evidence="6">
    <location>
        <begin position="113"/>
        <end position="134"/>
    </location>
</feature>
<protein>
    <recommendedName>
        <fullName evidence="10">Major Facilitator Superfamily protein</fullName>
    </recommendedName>
</protein>
<feature type="transmembrane region" description="Helical" evidence="7">
    <location>
        <begin position="228"/>
        <end position="248"/>
    </location>
</feature>